<dbReference type="CDD" id="cd13777">
    <property type="entry name" value="Aar2_N"/>
    <property type="match status" value="1"/>
</dbReference>
<dbReference type="InterPro" id="IPR007946">
    <property type="entry name" value="AAR2"/>
</dbReference>
<evidence type="ECO:0000313" key="4">
    <source>
        <dbReference type="EMBL" id="SCV01370.1"/>
    </source>
</evidence>
<dbReference type="AlphaFoldDB" id="A0A1G4KB07"/>
<evidence type="ECO:0000313" key="5">
    <source>
        <dbReference type="Proteomes" id="UP000189911"/>
    </source>
</evidence>
<proteinExistence type="inferred from homology"/>
<protein>
    <submittedName>
        <fullName evidence="4">LANO_0F11452g1_1</fullName>
    </submittedName>
</protein>
<dbReference type="PANTHER" id="PTHR12689">
    <property type="entry name" value="A1 CISTRON SPLICING FACTOR AAR2-RELATED"/>
    <property type="match status" value="1"/>
</dbReference>
<dbReference type="OrthoDB" id="201752at2759"/>
<dbReference type="Gene3D" id="2.60.34.20">
    <property type="match status" value="1"/>
</dbReference>
<dbReference type="CDD" id="cd13778">
    <property type="entry name" value="Aar2_C"/>
    <property type="match status" value="1"/>
</dbReference>
<evidence type="ECO:0000259" key="2">
    <source>
        <dbReference type="Pfam" id="PF05282"/>
    </source>
</evidence>
<keyword evidence="5" id="KW-1185">Reference proteome</keyword>
<sequence length="353" mass="40819">MEIFIERIEQAVTFGIDVYSFEVKPDQPFHGFKSIPQEPRIHVVHFQHSENGMRYGYYLESDSNYVQFDYDRAKELYVPRSLESDQDRKDAYYKFQELSSFMVAYPSVDEGDSWQEMTKFVKWLDIKYIAGSSGQFVYMDSAITTEEEKKVLVGVLTSRGQGYRESLPAQSEASLNYAPIVFKSKEAIRDDHKMQDFLDKSYYLNEVVLARYHHSSIYSLLGELQLAFLNTLLFGSYGSSLQWHNILELIYFSSQVKESVVFELDSMLAGQLKVLPEFYVDTMLNETVWRRIVGESFHEDKLQQTSAAVRKIWPNLDGESDADDYAEVTHHNLSDEGDDDAPVVGETVSYIPR</sequence>
<dbReference type="Pfam" id="PF05282">
    <property type="entry name" value="AAR2"/>
    <property type="match status" value="1"/>
</dbReference>
<dbReference type="InterPro" id="IPR038514">
    <property type="entry name" value="AAR2_C_sf"/>
</dbReference>
<dbReference type="InterPro" id="IPR033648">
    <property type="entry name" value="AAR2_C"/>
</dbReference>
<dbReference type="PANTHER" id="PTHR12689:SF4">
    <property type="entry name" value="PROTEIN AAR2 HOMOLOG"/>
    <property type="match status" value="1"/>
</dbReference>
<feature type="domain" description="AAR2 N-terminal" evidence="3">
    <location>
        <begin position="4"/>
        <end position="122"/>
    </location>
</feature>
<dbReference type="Proteomes" id="UP000189911">
    <property type="component" value="Chromosome F"/>
</dbReference>
<name>A0A1G4KB07_9SACH</name>
<dbReference type="Pfam" id="PF20981">
    <property type="entry name" value="AAR2_1st"/>
    <property type="match status" value="1"/>
</dbReference>
<feature type="domain" description="AAR2 C-terminal" evidence="2">
    <location>
        <begin position="196"/>
        <end position="299"/>
    </location>
</feature>
<dbReference type="Gene3D" id="1.25.40.550">
    <property type="entry name" value="Aar2, C-terminal domain-like"/>
    <property type="match status" value="1"/>
</dbReference>
<dbReference type="GO" id="GO:0000244">
    <property type="term" value="P:spliceosomal tri-snRNP complex assembly"/>
    <property type="evidence" value="ECO:0007669"/>
    <property type="project" value="TreeGrafter"/>
</dbReference>
<accession>A0A1G4KB07</accession>
<comment type="similarity">
    <text evidence="1">Belongs to the AAR2 family.</text>
</comment>
<dbReference type="EMBL" id="LT598452">
    <property type="protein sequence ID" value="SCV01370.1"/>
    <property type="molecule type" value="Genomic_DNA"/>
</dbReference>
<gene>
    <name evidence="4" type="ORF">LANO_0F11452G</name>
</gene>
<evidence type="ECO:0000256" key="1">
    <source>
        <dbReference type="ARBA" id="ARBA00006281"/>
    </source>
</evidence>
<dbReference type="InterPro" id="IPR033647">
    <property type="entry name" value="Aar2_N"/>
</dbReference>
<evidence type="ECO:0000259" key="3">
    <source>
        <dbReference type="Pfam" id="PF20981"/>
    </source>
</evidence>
<reference evidence="5" key="1">
    <citation type="submission" date="2016-03" db="EMBL/GenBank/DDBJ databases">
        <authorList>
            <person name="Devillers Hugo."/>
        </authorList>
    </citation>
    <scope>NUCLEOTIDE SEQUENCE [LARGE SCALE GENOMIC DNA]</scope>
</reference>
<organism evidence="4 5">
    <name type="scientific">Lachancea nothofagi CBS 11611</name>
    <dbReference type="NCBI Taxonomy" id="1266666"/>
    <lineage>
        <taxon>Eukaryota</taxon>
        <taxon>Fungi</taxon>
        <taxon>Dikarya</taxon>
        <taxon>Ascomycota</taxon>
        <taxon>Saccharomycotina</taxon>
        <taxon>Saccharomycetes</taxon>
        <taxon>Saccharomycetales</taxon>
        <taxon>Saccharomycetaceae</taxon>
        <taxon>Lachancea</taxon>
    </lineage>
</organism>
<dbReference type="InterPro" id="IPR038516">
    <property type="entry name" value="AAR2_N_sf"/>
</dbReference>